<name>A0A5C4N2D1_9RHOB</name>
<evidence type="ECO:0000256" key="1">
    <source>
        <dbReference type="SAM" id="MobiDB-lite"/>
    </source>
</evidence>
<reference evidence="2 3" key="1">
    <citation type="submission" date="2019-06" db="EMBL/GenBank/DDBJ databases">
        <title>YIM 131921 draft genome.</title>
        <authorList>
            <person name="Jiang L."/>
        </authorList>
    </citation>
    <scope>NUCLEOTIDE SEQUENCE [LARGE SCALE GENOMIC DNA]</scope>
    <source>
        <strain evidence="2 3">YIM 131921</strain>
    </source>
</reference>
<organism evidence="2 3">
    <name type="scientific">Rubellimicrobium rubrum</name>
    <dbReference type="NCBI Taxonomy" id="2585369"/>
    <lineage>
        <taxon>Bacteria</taxon>
        <taxon>Pseudomonadati</taxon>
        <taxon>Pseudomonadota</taxon>
        <taxon>Alphaproteobacteria</taxon>
        <taxon>Rhodobacterales</taxon>
        <taxon>Roseobacteraceae</taxon>
        <taxon>Rubellimicrobium</taxon>
    </lineage>
</organism>
<gene>
    <name evidence="2" type="ORF">FHG66_05355</name>
</gene>
<dbReference type="RefSeq" id="WP_139075711.1">
    <property type="nucleotide sequence ID" value="NZ_VDFU01000004.1"/>
</dbReference>
<feature type="region of interest" description="Disordered" evidence="1">
    <location>
        <begin position="1"/>
        <end position="21"/>
    </location>
</feature>
<comment type="caution">
    <text evidence="2">The sequence shown here is derived from an EMBL/GenBank/DDBJ whole genome shotgun (WGS) entry which is preliminary data.</text>
</comment>
<dbReference type="AlphaFoldDB" id="A0A5C4N2D1"/>
<evidence type="ECO:0000313" key="3">
    <source>
        <dbReference type="Proteomes" id="UP000305887"/>
    </source>
</evidence>
<dbReference type="EMBL" id="VDFU01000004">
    <property type="protein sequence ID" value="TNC51589.1"/>
    <property type="molecule type" value="Genomic_DNA"/>
</dbReference>
<sequence>MKLSVTFERGEEPQPAHEGGRGPVTVGWCLTEQKGGIIYAPPERVRSVDLDRRHAKSASRCPAVINLESRHFLIRCPFDIHVGFARDDKGKPALRNLSGEASAIRASKLGEKLHLTSEPEWRHPGVPTIQLSLPYLFVSDEPVYMSQVAPFMHYTPDPLPGTIFGGRFPIDVWPRPLMWAFEWHEPEKPIRLRRGDPLFYAMFETTPPDRGVVVVETEVTQDLKDYMDLIAGAVNYVNQTFSLFEAAEARRPERLVQPIKRRERAAQ</sequence>
<keyword evidence="3" id="KW-1185">Reference proteome</keyword>
<accession>A0A5C4N2D1</accession>
<proteinExistence type="predicted"/>
<dbReference type="OrthoDB" id="7401736at2"/>
<evidence type="ECO:0000313" key="2">
    <source>
        <dbReference type="EMBL" id="TNC51589.1"/>
    </source>
</evidence>
<dbReference type="Proteomes" id="UP000305887">
    <property type="component" value="Unassembled WGS sequence"/>
</dbReference>
<feature type="compositionally biased region" description="Basic and acidic residues" evidence="1">
    <location>
        <begin position="8"/>
        <end position="20"/>
    </location>
</feature>
<protein>
    <submittedName>
        <fullName evidence="2">Uncharacterized protein</fullName>
    </submittedName>
</protein>